<reference evidence="1 2" key="1">
    <citation type="submission" date="2018-04" db="EMBL/GenBank/DDBJ databases">
        <title>Genomic Encyclopedia of Type Strains, Phase III (KMG-III): the genomes of soil and plant-associated and newly described type strains.</title>
        <authorList>
            <person name="Whitman W."/>
        </authorList>
    </citation>
    <scope>NUCLEOTIDE SEQUENCE [LARGE SCALE GENOMIC DNA]</scope>
    <source>
        <strain evidence="1 2">NW12</strain>
    </source>
</reference>
<dbReference type="Proteomes" id="UP000240996">
    <property type="component" value="Unassembled WGS sequence"/>
</dbReference>
<evidence type="ECO:0000313" key="2">
    <source>
        <dbReference type="Proteomes" id="UP000240996"/>
    </source>
</evidence>
<keyword evidence="2" id="KW-1185">Reference proteome</keyword>
<accession>A0A2T4YN49</accession>
<proteinExistence type="predicted"/>
<protein>
    <submittedName>
        <fullName evidence="1">Uncharacterized protein</fullName>
    </submittedName>
</protein>
<gene>
    <name evidence="1" type="ORF">C8J24_3040</name>
</gene>
<evidence type="ECO:0000313" key="1">
    <source>
        <dbReference type="EMBL" id="PTM44829.1"/>
    </source>
</evidence>
<organism evidence="1 2">
    <name type="scientific">Sphingomonas aerolata</name>
    <dbReference type="NCBI Taxonomy" id="185951"/>
    <lineage>
        <taxon>Bacteria</taxon>
        <taxon>Pseudomonadati</taxon>
        <taxon>Pseudomonadota</taxon>
        <taxon>Alphaproteobacteria</taxon>
        <taxon>Sphingomonadales</taxon>
        <taxon>Sphingomonadaceae</taxon>
        <taxon>Sphingomonas</taxon>
    </lineage>
</organism>
<sequence>MVWTIGATCGIAVVPGGWSVNVFKTMWKMPAKLLRRAAAESPVNGEDAVPVADEQLATGSLEDMIKAADELSAEDADSLIIECVGRDRPITWAEIQGLRHATTFPVDA</sequence>
<name>A0A2T4YN49_9SPHN</name>
<dbReference type="AlphaFoldDB" id="A0A2T4YN49"/>
<dbReference type="EMBL" id="PZZN01000003">
    <property type="protein sequence ID" value="PTM44829.1"/>
    <property type="molecule type" value="Genomic_DNA"/>
</dbReference>
<comment type="caution">
    <text evidence="1">The sequence shown here is derived from an EMBL/GenBank/DDBJ whole genome shotgun (WGS) entry which is preliminary data.</text>
</comment>
<dbReference type="RefSeq" id="WP_107933660.1">
    <property type="nucleotide sequence ID" value="NZ_PZZN01000003.1"/>
</dbReference>